<feature type="region of interest" description="Disordered" evidence="1">
    <location>
        <begin position="1"/>
        <end position="22"/>
    </location>
</feature>
<gene>
    <name evidence="2" type="ORF">LCGC14_0478390</name>
</gene>
<sequence length="22" mass="2416">DGGVLDVEWILGETDKPKESDL</sequence>
<dbReference type="EMBL" id="LAZR01000516">
    <property type="protein sequence ID" value="KKN65794.1"/>
    <property type="molecule type" value="Genomic_DNA"/>
</dbReference>
<organism evidence="2">
    <name type="scientific">marine sediment metagenome</name>
    <dbReference type="NCBI Taxonomy" id="412755"/>
    <lineage>
        <taxon>unclassified sequences</taxon>
        <taxon>metagenomes</taxon>
        <taxon>ecological metagenomes</taxon>
    </lineage>
</organism>
<comment type="caution">
    <text evidence="2">The sequence shown here is derived from an EMBL/GenBank/DDBJ whole genome shotgun (WGS) entry which is preliminary data.</text>
</comment>
<protein>
    <submittedName>
        <fullName evidence="2">Uncharacterized protein</fullName>
    </submittedName>
</protein>
<evidence type="ECO:0000313" key="2">
    <source>
        <dbReference type="EMBL" id="KKN65794.1"/>
    </source>
</evidence>
<accession>A0A0F9SFL3</accession>
<feature type="compositionally biased region" description="Basic and acidic residues" evidence="1">
    <location>
        <begin position="13"/>
        <end position="22"/>
    </location>
</feature>
<reference evidence="2" key="1">
    <citation type="journal article" date="2015" name="Nature">
        <title>Complex archaea that bridge the gap between prokaryotes and eukaryotes.</title>
        <authorList>
            <person name="Spang A."/>
            <person name="Saw J.H."/>
            <person name="Jorgensen S.L."/>
            <person name="Zaremba-Niedzwiedzka K."/>
            <person name="Martijn J."/>
            <person name="Lind A.E."/>
            <person name="van Eijk R."/>
            <person name="Schleper C."/>
            <person name="Guy L."/>
            <person name="Ettema T.J."/>
        </authorList>
    </citation>
    <scope>NUCLEOTIDE SEQUENCE</scope>
</reference>
<feature type="non-terminal residue" evidence="2">
    <location>
        <position position="1"/>
    </location>
</feature>
<proteinExistence type="predicted"/>
<name>A0A0F9SFL3_9ZZZZ</name>
<evidence type="ECO:0000256" key="1">
    <source>
        <dbReference type="SAM" id="MobiDB-lite"/>
    </source>
</evidence>
<dbReference type="AlphaFoldDB" id="A0A0F9SFL3"/>